<reference evidence="3 4" key="1">
    <citation type="submission" date="2013-08" db="EMBL/GenBank/DDBJ databases">
        <title>Genome of Pontibacillus chungwhensis.</title>
        <authorList>
            <person name="Wang Q."/>
            <person name="Wang G."/>
        </authorList>
    </citation>
    <scope>NUCLEOTIDE SEQUENCE [LARGE SCALE GENOMIC DNA]</scope>
    <source>
        <strain evidence="3 4">BH030062</strain>
    </source>
</reference>
<dbReference type="Gene3D" id="3.40.190.10">
    <property type="entry name" value="Periplasmic binding protein-like II"/>
    <property type="match status" value="2"/>
</dbReference>
<evidence type="ECO:0000313" key="4">
    <source>
        <dbReference type="Proteomes" id="UP000030153"/>
    </source>
</evidence>
<sequence>MKKFISFFLLTLLLSACSNADGESNSNTQPLQDTSWEEIEAQASETTVRIHMWGGDEGINEYIDEWVAPRLQDQYNINLERTPMDTGNILQKLYSEKQANKQDGTIDVIWVNGENFKNAKENELLYGPFRKQLPNFTDYYEQENLAFDYDFGTPTEGYEAPWGKVQFVFLYDQEKIEQPPKNFEELKTWISENPGEFTYPNPDDFSGNAFLRHLLYKGAEDTDTLIEEPFSKELASEAGSYMWSYLNDIQPDLWRDGKHYPASLAELDRLYSKGEVSMTMGYNEARAEHMVEDGVFPESTRSFVLESGSIGNTHFLAIPYNSPNKAGAMTAINFLLSPEAQVAKLQPSYWGDNTPISLDKLSEEDRQAFESLDRGDSVLSNDVLNKSFLPEADAQYVEWIKENWKDEVIRDK</sequence>
<dbReference type="InterPro" id="IPR027020">
    <property type="entry name" value="YnjB"/>
</dbReference>
<dbReference type="RefSeq" id="WP_036786683.1">
    <property type="nucleotide sequence ID" value="NZ_AVBG01000016.1"/>
</dbReference>
<dbReference type="EMBL" id="AVBG01000016">
    <property type="protein sequence ID" value="KGP90112.1"/>
    <property type="molecule type" value="Genomic_DNA"/>
</dbReference>
<dbReference type="Proteomes" id="UP000030153">
    <property type="component" value="Unassembled WGS sequence"/>
</dbReference>
<dbReference type="NCBIfam" id="NF008633">
    <property type="entry name" value="PRK11622.1"/>
    <property type="match status" value="1"/>
</dbReference>
<dbReference type="STRING" id="1385513.N780_06905"/>
<accession>A0A0A2UP91</accession>
<dbReference type="eggNOG" id="COG4134">
    <property type="taxonomic scope" value="Bacteria"/>
</dbReference>
<feature type="signal peptide" evidence="2">
    <location>
        <begin position="1"/>
        <end position="20"/>
    </location>
</feature>
<dbReference type="Pfam" id="PF13416">
    <property type="entry name" value="SBP_bac_8"/>
    <property type="match status" value="1"/>
</dbReference>
<dbReference type="PIRSF" id="PIRSF029172">
    <property type="entry name" value="UCP029172_ABC_sbc_YnjB"/>
    <property type="match status" value="1"/>
</dbReference>
<keyword evidence="1 2" id="KW-0732">Signal</keyword>
<protein>
    <submittedName>
        <fullName evidence="3">ABC transporter substrate-binding protein</fullName>
    </submittedName>
</protein>
<keyword evidence="4" id="KW-1185">Reference proteome</keyword>
<dbReference type="PANTHER" id="PTHR42779:SF1">
    <property type="entry name" value="PROTEIN YNJB"/>
    <property type="match status" value="1"/>
</dbReference>
<organism evidence="3 4">
    <name type="scientific">Pontibacillus chungwhensis BH030062</name>
    <dbReference type="NCBI Taxonomy" id="1385513"/>
    <lineage>
        <taxon>Bacteria</taxon>
        <taxon>Bacillati</taxon>
        <taxon>Bacillota</taxon>
        <taxon>Bacilli</taxon>
        <taxon>Bacillales</taxon>
        <taxon>Bacillaceae</taxon>
        <taxon>Pontibacillus</taxon>
    </lineage>
</organism>
<dbReference type="AlphaFoldDB" id="A0A0A2UP91"/>
<proteinExistence type="predicted"/>
<dbReference type="InterPro" id="IPR006059">
    <property type="entry name" value="SBP"/>
</dbReference>
<evidence type="ECO:0000256" key="1">
    <source>
        <dbReference type="ARBA" id="ARBA00022729"/>
    </source>
</evidence>
<comment type="caution">
    <text evidence="3">The sequence shown here is derived from an EMBL/GenBank/DDBJ whole genome shotgun (WGS) entry which is preliminary data.</text>
</comment>
<feature type="chain" id="PRO_5001995007" evidence="2">
    <location>
        <begin position="21"/>
        <end position="412"/>
    </location>
</feature>
<dbReference type="PANTHER" id="PTHR42779">
    <property type="entry name" value="PROTEIN YNJB"/>
    <property type="match status" value="1"/>
</dbReference>
<evidence type="ECO:0000256" key="2">
    <source>
        <dbReference type="SAM" id="SignalP"/>
    </source>
</evidence>
<dbReference type="PROSITE" id="PS51257">
    <property type="entry name" value="PROKAR_LIPOPROTEIN"/>
    <property type="match status" value="1"/>
</dbReference>
<dbReference type="Pfam" id="PF08139">
    <property type="entry name" value="LPAM_1"/>
    <property type="match status" value="1"/>
</dbReference>
<name>A0A0A2UP91_9BACI</name>
<gene>
    <name evidence="3" type="ORF">N780_06905</name>
</gene>
<dbReference type="InterPro" id="IPR012640">
    <property type="entry name" value="Membr_lipoprot_lipid_attach_CS"/>
</dbReference>
<dbReference type="SUPFAM" id="SSF53850">
    <property type="entry name" value="Periplasmic binding protein-like II"/>
    <property type="match status" value="1"/>
</dbReference>
<evidence type="ECO:0000313" key="3">
    <source>
        <dbReference type="EMBL" id="KGP90112.1"/>
    </source>
</evidence>